<dbReference type="RefSeq" id="WP_215608147.1">
    <property type="nucleotide sequence ID" value="NZ_JADOES010000009.1"/>
</dbReference>
<comment type="catalytic activity">
    <reaction evidence="8">
        <text>L-seryl-[protein] + ATP = O-phospho-L-seryl-[protein] + ADP + H(+)</text>
        <dbReference type="Rhea" id="RHEA:17989"/>
        <dbReference type="Rhea" id="RHEA-COMP:9863"/>
        <dbReference type="Rhea" id="RHEA-COMP:11604"/>
        <dbReference type="ChEBI" id="CHEBI:15378"/>
        <dbReference type="ChEBI" id="CHEBI:29999"/>
        <dbReference type="ChEBI" id="CHEBI:30616"/>
        <dbReference type="ChEBI" id="CHEBI:83421"/>
        <dbReference type="ChEBI" id="CHEBI:456216"/>
        <dbReference type="EC" id="2.7.11.1"/>
    </reaction>
</comment>
<dbReference type="InterPro" id="IPR000719">
    <property type="entry name" value="Prot_kinase_dom"/>
</dbReference>
<reference evidence="11" key="1">
    <citation type="submission" date="2020-11" db="EMBL/GenBank/DDBJ databases">
        <authorList>
            <person name="Konstantinou D."/>
            <person name="Gkelis S."/>
            <person name="Popin R."/>
            <person name="Fewer D."/>
            <person name="Sivonen K."/>
        </authorList>
    </citation>
    <scope>NUCLEOTIDE SEQUENCE</scope>
    <source>
        <strain evidence="11">TAU-MAC 1115</strain>
    </source>
</reference>
<protein>
    <recommendedName>
        <fullName evidence="1">non-specific serine/threonine protein kinase</fullName>
        <ecNumber evidence="1">2.7.11.1</ecNumber>
    </recommendedName>
</protein>
<evidence type="ECO:0000256" key="7">
    <source>
        <dbReference type="ARBA" id="ARBA00047899"/>
    </source>
</evidence>
<evidence type="ECO:0000313" key="11">
    <source>
        <dbReference type="EMBL" id="MBT9315079.1"/>
    </source>
</evidence>
<name>A0A947DEC5_9CYAN</name>
<comment type="caution">
    <text evidence="11">The sequence shown here is derived from an EMBL/GenBank/DDBJ whole genome shotgun (WGS) entry which is preliminary data.</text>
</comment>
<dbReference type="SMART" id="SM00220">
    <property type="entry name" value="S_TKc"/>
    <property type="match status" value="1"/>
</dbReference>
<keyword evidence="4" id="KW-0547">Nucleotide-binding</keyword>
<keyword evidence="9" id="KW-0812">Transmembrane</keyword>
<keyword evidence="5 11" id="KW-0418">Kinase</keyword>
<organism evidence="11 12">
    <name type="scientific">Leptothoe spongobia TAU-MAC 1115</name>
    <dbReference type="NCBI Taxonomy" id="1967444"/>
    <lineage>
        <taxon>Bacteria</taxon>
        <taxon>Bacillati</taxon>
        <taxon>Cyanobacteriota</taxon>
        <taxon>Cyanophyceae</taxon>
        <taxon>Nodosilineales</taxon>
        <taxon>Cymatolegaceae</taxon>
        <taxon>Leptothoe</taxon>
        <taxon>Leptothoe spongobia</taxon>
    </lineage>
</organism>
<evidence type="ECO:0000256" key="4">
    <source>
        <dbReference type="ARBA" id="ARBA00022741"/>
    </source>
</evidence>
<dbReference type="InterPro" id="IPR011009">
    <property type="entry name" value="Kinase-like_dom_sf"/>
</dbReference>
<keyword evidence="12" id="KW-1185">Reference proteome</keyword>
<dbReference type="Proteomes" id="UP000717364">
    <property type="component" value="Unassembled WGS sequence"/>
</dbReference>
<sequence>MTYCINPRCGHRDNPDELSHCKSCHTPLLVEGRYRLIRPLRELDEWEPSEVFEIDDQGQTKVLKVLKKKILQPLFEREAATLQKLNHSGIPQVEPDGYFSLEIEGRELYCLVMESIEGINLDDWLQQYGPINQAKARDWMKQLVELLAQLHREELFHRDIKLSNIMLRPTGQLALVDFGTVRPMTSTYFAKVAGQRDITSVVSPGYTPLEQINGRAVPQSDFYALGRSFVYLLTGQHPIDLPEDDTTGQLTWRDQVVQSIDIGLAQLLDDMMAPFPGQRPLNAEVLLSRLVNPQVVQPSRQKKQPPLNWLLAANLGLLLLQLFVGWQWWMARQRLADQSLNLLARPTEVSLLSQSGPVSSQP</sequence>
<dbReference type="EC" id="2.7.11.1" evidence="1"/>
<comment type="catalytic activity">
    <reaction evidence="7">
        <text>L-threonyl-[protein] + ATP = O-phospho-L-threonyl-[protein] + ADP + H(+)</text>
        <dbReference type="Rhea" id="RHEA:46608"/>
        <dbReference type="Rhea" id="RHEA-COMP:11060"/>
        <dbReference type="Rhea" id="RHEA-COMP:11605"/>
        <dbReference type="ChEBI" id="CHEBI:15378"/>
        <dbReference type="ChEBI" id="CHEBI:30013"/>
        <dbReference type="ChEBI" id="CHEBI:30616"/>
        <dbReference type="ChEBI" id="CHEBI:61977"/>
        <dbReference type="ChEBI" id="CHEBI:456216"/>
        <dbReference type="EC" id="2.7.11.1"/>
    </reaction>
</comment>
<evidence type="ECO:0000256" key="2">
    <source>
        <dbReference type="ARBA" id="ARBA00022527"/>
    </source>
</evidence>
<dbReference type="InterPro" id="IPR008271">
    <property type="entry name" value="Ser/Thr_kinase_AS"/>
</dbReference>
<keyword evidence="9" id="KW-0472">Membrane</keyword>
<dbReference type="NCBIfam" id="NF045510">
    <property type="entry name" value="4Cys_prefix_kin"/>
    <property type="match status" value="1"/>
</dbReference>
<evidence type="ECO:0000256" key="1">
    <source>
        <dbReference type="ARBA" id="ARBA00012513"/>
    </source>
</evidence>
<dbReference type="PANTHER" id="PTHR24363:SF0">
    <property type="entry name" value="SERINE_THREONINE KINASE LIKE DOMAIN CONTAINING 1"/>
    <property type="match status" value="1"/>
</dbReference>
<dbReference type="CDD" id="cd14014">
    <property type="entry name" value="STKc_PknB_like"/>
    <property type="match status" value="1"/>
</dbReference>
<gene>
    <name evidence="11" type="ORF">IXB50_06545</name>
</gene>
<dbReference type="PROSITE" id="PS00108">
    <property type="entry name" value="PROTEIN_KINASE_ST"/>
    <property type="match status" value="1"/>
</dbReference>
<evidence type="ECO:0000259" key="10">
    <source>
        <dbReference type="PROSITE" id="PS50011"/>
    </source>
</evidence>
<evidence type="ECO:0000256" key="3">
    <source>
        <dbReference type="ARBA" id="ARBA00022679"/>
    </source>
</evidence>
<evidence type="ECO:0000256" key="9">
    <source>
        <dbReference type="SAM" id="Phobius"/>
    </source>
</evidence>
<dbReference type="GO" id="GO:0005524">
    <property type="term" value="F:ATP binding"/>
    <property type="evidence" value="ECO:0007669"/>
    <property type="project" value="UniProtKB-KW"/>
</dbReference>
<dbReference type="GO" id="GO:0004674">
    <property type="term" value="F:protein serine/threonine kinase activity"/>
    <property type="evidence" value="ECO:0007669"/>
    <property type="project" value="UniProtKB-KW"/>
</dbReference>
<dbReference type="AlphaFoldDB" id="A0A947DEC5"/>
<proteinExistence type="predicted"/>
<evidence type="ECO:0000256" key="6">
    <source>
        <dbReference type="ARBA" id="ARBA00022840"/>
    </source>
</evidence>
<dbReference type="Pfam" id="PF00069">
    <property type="entry name" value="Pkinase"/>
    <property type="match status" value="1"/>
</dbReference>
<dbReference type="PANTHER" id="PTHR24363">
    <property type="entry name" value="SERINE/THREONINE PROTEIN KINASE"/>
    <property type="match status" value="1"/>
</dbReference>
<dbReference type="PROSITE" id="PS50011">
    <property type="entry name" value="PROTEIN_KINASE_DOM"/>
    <property type="match status" value="1"/>
</dbReference>
<feature type="domain" description="Protein kinase" evidence="10">
    <location>
        <begin position="37"/>
        <end position="295"/>
    </location>
</feature>
<keyword evidence="9" id="KW-1133">Transmembrane helix</keyword>
<keyword evidence="2 11" id="KW-0723">Serine/threonine-protein kinase</keyword>
<keyword evidence="3" id="KW-0808">Transferase</keyword>
<feature type="transmembrane region" description="Helical" evidence="9">
    <location>
        <begin position="307"/>
        <end position="329"/>
    </location>
</feature>
<dbReference type="EMBL" id="JADOES010000009">
    <property type="protein sequence ID" value="MBT9315079.1"/>
    <property type="molecule type" value="Genomic_DNA"/>
</dbReference>
<keyword evidence="6" id="KW-0067">ATP-binding</keyword>
<accession>A0A947DEC5</accession>
<dbReference type="Gene3D" id="1.10.510.10">
    <property type="entry name" value="Transferase(Phosphotransferase) domain 1"/>
    <property type="match status" value="1"/>
</dbReference>
<dbReference type="SUPFAM" id="SSF56112">
    <property type="entry name" value="Protein kinase-like (PK-like)"/>
    <property type="match status" value="1"/>
</dbReference>
<evidence type="ECO:0000256" key="5">
    <source>
        <dbReference type="ARBA" id="ARBA00022777"/>
    </source>
</evidence>
<evidence type="ECO:0000256" key="8">
    <source>
        <dbReference type="ARBA" id="ARBA00048679"/>
    </source>
</evidence>
<reference evidence="11" key="2">
    <citation type="journal article" date="2021" name="Mar. Drugs">
        <title>Genome Reduction and Secondary Metabolism of the Marine Sponge-Associated Cyanobacterium Leptothoe.</title>
        <authorList>
            <person name="Konstantinou D."/>
            <person name="Popin R.V."/>
            <person name="Fewer D.P."/>
            <person name="Sivonen K."/>
            <person name="Gkelis S."/>
        </authorList>
    </citation>
    <scope>NUCLEOTIDE SEQUENCE</scope>
    <source>
        <strain evidence="11">TAU-MAC 1115</strain>
    </source>
</reference>
<evidence type="ECO:0000313" key="12">
    <source>
        <dbReference type="Proteomes" id="UP000717364"/>
    </source>
</evidence>